<dbReference type="Proteomes" id="UP000049828">
    <property type="component" value="Unassembled WGS sequence"/>
</dbReference>
<protein>
    <submittedName>
        <fullName evidence="2">Uncharacterized protein</fullName>
    </submittedName>
</protein>
<accession>A0A0M6WIL5</accession>
<name>A0A0M6WIL5_9FIRM</name>
<feature type="transmembrane region" description="Helical" evidence="1">
    <location>
        <begin position="40"/>
        <end position="61"/>
    </location>
</feature>
<evidence type="ECO:0000313" key="3">
    <source>
        <dbReference type="Proteomes" id="UP000049828"/>
    </source>
</evidence>
<organism evidence="2 3">
    <name type="scientific">Roseburia inulinivorans</name>
    <dbReference type="NCBI Taxonomy" id="360807"/>
    <lineage>
        <taxon>Bacteria</taxon>
        <taxon>Bacillati</taxon>
        <taxon>Bacillota</taxon>
        <taxon>Clostridia</taxon>
        <taxon>Lachnospirales</taxon>
        <taxon>Lachnospiraceae</taxon>
        <taxon>Roseburia</taxon>
    </lineage>
</organism>
<dbReference type="Pfam" id="PF19528">
    <property type="entry name" value="DUF6056"/>
    <property type="match status" value="1"/>
</dbReference>
<evidence type="ECO:0000313" key="2">
    <source>
        <dbReference type="EMBL" id="CRL36475.1"/>
    </source>
</evidence>
<dbReference type="RefSeq" id="WP_227970437.1">
    <property type="nucleotide sequence ID" value="NZ_CVRS01000064.1"/>
</dbReference>
<dbReference type="AlphaFoldDB" id="A0A0M6WIL5"/>
<keyword evidence="1" id="KW-0812">Transmembrane</keyword>
<feature type="transmembrane region" description="Helical" evidence="1">
    <location>
        <begin position="356"/>
        <end position="375"/>
    </location>
</feature>
<sequence length="511" mass="58064">MAIQEILLDFLEEKKDIKGFINIIDMSADKEKSKTNQKKIVWIFWAFMAIAIFVILNQMGYSDGDDTYFYHYSTTMGFFEYLSWRYQTWVGRMAAEAIVYITFNLGLGFWRAADAVMMVLLPIGILRLGCKAAGYTGYIALLNEYQERVDVGTEQHNSGELNVWRNIWKSIRYPVLLASGYLLMSVMTLGYSAVWVNGSIFYTWTFTAGVWAMMPLADLVFDTGAFSNRQLIYAIPCSVIAAMSIEQMGAVLIAFEGLSILSLLIQKKRIPAVIWIQTAITFVAFVILFMAPGNEMRVASEITTWMPGYKELSVGKHLFMTIQWMLSSFANEGKAFFIAIWTAGFLLLMKSKKAKVYQILAVVFSVVALLPYAGISFFSEMGIGYIDIEQRLTELPTWQTMNIQNRIAFFWWIAAVLFTMVLLWKVTGHSVFISMVFLGGIASEAVLHFSPTIYASGARVYYLTDLMYLFIILWMVMHMDSEKKKNLFIAGVVVLGVANFLSQYSIMLLKL</sequence>
<keyword evidence="3" id="KW-1185">Reference proteome</keyword>
<feature type="transmembrane region" description="Helical" evidence="1">
    <location>
        <begin position="333"/>
        <end position="349"/>
    </location>
</feature>
<feature type="transmembrane region" description="Helical" evidence="1">
    <location>
        <begin position="431"/>
        <end position="454"/>
    </location>
</feature>
<feature type="transmembrane region" description="Helical" evidence="1">
    <location>
        <begin position="460"/>
        <end position="476"/>
    </location>
</feature>
<dbReference type="STRING" id="360807.ERS852392_01043"/>
<keyword evidence="1" id="KW-1133">Transmembrane helix</keyword>
<reference evidence="3" key="1">
    <citation type="submission" date="2015-05" db="EMBL/GenBank/DDBJ databases">
        <authorList>
            <consortium name="Pathogen Informatics"/>
        </authorList>
    </citation>
    <scope>NUCLEOTIDE SEQUENCE [LARGE SCALE GENOMIC DNA]</scope>
    <source>
        <strain evidence="3">L1-83</strain>
    </source>
</reference>
<feature type="transmembrane region" description="Helical" evidence="1">
    <location>
        <begin position="488"/>
        <end position="509"/>
    </location>
</feature>
<proteinExistence type="predicted"/>
<feature type="transmembrane region" description="Helical" evidence="1">
    <location>
        <begin position="89"/>
        <end position="107"/>
    </location>
</feature>
<evidence type="ECO:0000256" key="1">
    <source>
        <dbReference type="SAM" id="Phobius"/>
    </source>
</evidence>
<dbReference type="EMBL" id="CVRS01000064">
    <property type="protein sequence ID" value="CRL36475.1"/>
    <property type="molecule type" value="Genomic_DNA"/>
</dbReference>
<dbReference type="InterPro" id="IPR045691">
    <property type="entry name" value="DUF6056"/>
</dbReference>
<feature type="transmembrane region" description="Helical" evidence="1">
    <location>
        <begin position="233"/>
        <end position="265"/>
    </location>
</feature>
<gene>
    <name evidence="2" type="ORF">RIL183_19401</name>
</gene>
<feature type="transmembrane region" description="Helical" evidence="1">
    <location>
        <begin position="407"/>
        <end position="424"/>
    </location>
</feature>
<feature type="transmembrane region" description="Helical" evidence="1">
    <location>
        <begin position="201"/>
        <end position="221"/>
    </location>
</feature>
<dbReference type="GeneID" id="75161024"/>
<feature type="transmembrane region" description="Helical" evidence="1">
    <location>
        <begin position="171"/>
        <end position="194"/>
    </location>
</feature>
<keyword evidence="1" id="KW-0472">Membrane</keyword>
<feature type="transmembrane region" description="Helical" evidence="1">
    <location>
        <begin position="272"/>
        <end position="291"/>
    </location>
</feature>